<feature type="domain" description="EfeO-type cupredoxin-like" evidence="4">
    <location>
        <begin position="207"/>
        <end position="286"/>
    </location>
</feature>
<keyword evidence="6" id="KW-1185">Reference proteome</keyword>
<dbReference type="PROSITE" id="PS00196">
    <property type="entry name" value="COPPER_BLUE"/>
    <property type="match status" value="1"/>
</dbReference>
<evidence type="ECO:0000259" key="4">
    <source>
        <dbReference type="Pfam" id="PF13473"/>
    </source>
</evidence>
<dbReference type="PANTHER" id="PTHR38439">
    <property type="entry name" value="AURACYANIN-B"/>
    <property type="match status" value="1"/>
</dbReference>
<accession>A0ABU6DGH2</accession>
<proteinExistence type="predicted"/>
<dbReference type="PANTHER" id="PTHR38439:SF3">
    <property type="entry name" value="COPPER-RESISTANT CUPROPROTEIN COPI"/>
    <property type="match status" value="1"/>
</dbReference>
<organism evidence="5 6">
    <name type="scientific">Paenibacillus chondroitinus</name>
    <dbReference type="NCBI Taxonomy" id="59842"/>
    <lineage>
        <taxon>Bacteria</taxon>
        <taxon>Bacillati</taxon>
        <taxon>Bacillota</taxon>
        <taxon>Bacilli</taxon>
        <taxon>Bacillales</taxon>
        <taxon>Paenibacillaceae</taxon>
        <taxon>Paenibacillus</taxon>
    </lineage>
</organism>
<evidence type="ECO:0000256" key="3">
    <source>
        <dbReference type="SAM" id="Phobius"/>
    </source>
</evidence>
<dbReference type="InterPro" id="IPR008972">
    <property type="entry name" value="Cupredoxin"/>
</dbReference>
<dbReference type="Gene3D" id="2.60.40.420">
    <property type="entry name" value="Cupredoxins - blue copper proteins"/>
    <property type="match status" value="1"/>
</dbReference>
<keyword evidence="3" id="KW-0812">Transmembrane</keyword>
<feature type="transmembrane region" description="Helical" evidence="3">
    <location>
        <begin position="68"/>
        <end position="91"/>
    </location>
</feature>
<name>A0ABU6DGH2_9BACL</name>
<comment type="caution">
    <text evidence="5">The sequence shown here is derived from an EMBL/GenBank/DDBJ whole genome shotgun (WGS) entry which is preliminary data.</text>
</comment>
<feature type="transmembrane region" description="Helical" evidence="3">
    <location>
        <begin position="36"/>
        <end position="56"/>
    </location>
</feature>
<feature type="transmembrane region" description="Helical" evidence="3">
    <location>
        <begin position="112"/>
        <end position="135"/>
    </location>
</feature>
<keyword evidence="3" id="KW-0472">Membrane</keyword>
<keyword evidence="1" id="KW-0479">Metal-binding</keyword>
<sequence length="301" mass="32279">MSYVIILILFASLSTWIVSFLTAFRKNISCMAGMMAAMALGMSIGLGVGSLMALLIPGQFFQSTMISMLIGGTIGVAAGIPISLMAVIDGLMSGIMGGMMGTMLIIMIPSPYVGLTIKIMSILCSGIIFLLLIMLQGEVKNDVLNRKTFLLSKPSSMFCLIVMVLVLQQLPVFEKPNSMNQMAGMGLKSPNQDHVHNQSSQETNPLNKPDNVLLVKAAEYSFTPSSIRIIAGQKIQLVLDNTGQVEHDFEISGTNVHIHAAPGKKSEMTVSLDKAGYYQVICTLPGHKEAGMSASIQVTKS</sequence>
<protein>
    <submittedName>
        <fullName evidence="5">Cupredoxin domain-containing protein</fullName>
    </submittedName>
</protein>
<dbReference type="SUPFAM" id="SSF49503">
    <property type="entry name" value="Cupredoxins"/>
    <property type="match status" value="1"/>
</dbReference>
<feature type="transmembrane region" description="Helical" evidence="3">
    <location>
        <begin position="155"/>
        <end position="173"/>
    </location>
</feature>
<gene>
    <name evidence="5" type="ORF">P5G65_23445</name>
</gene>
<evidence type="ECO:0000313" key="5">
    <source>
        <dbReference type="EMBL" id="MEB4796860.1"/>
    </source>
</evidence>
<dbReference type="Pfam" id="PF13473">
    <property type="entry name" value="Cupredoxin_1"/>
    <property type="match status" value="1"/>
</dbReference>
<dbReference type="InterPro" id="IPR033138">
    <property type="entry name" value="Cu_oxidase_CS"/>
</dbReference>
<feature type="transmembrane region" description="Helical" evidence="3">
    <location>
        <begin position="6"/>
        <end position="24"/>
    </location>
</feature>
<reference evidence="5 6" key="1">
    <citation type="submission" date="2023-03" db="EMBL/GenBank/DDBJ databases">
        <title>Bacillus Genome Sequencing.</title>
        <authorList>
            <person name="Dunlap C."/>
        </authorList>
    </citation>
    <scope>NUCLEOTIDE SEQUENCE [LARGE SCALE GENOMIC DNA]</scope>
    <source>
        <strain evidence="5 6">NRS-1351</strain>
    </source>
</reference>
<keyword evidence="2" id="KW-0186">Copper</keyword>
<dbReference type="PROSITE" id="PS00079">
    <property type="entry name" value="MULTICOPPER_OXIDASE1"/>
    <property type="match status" value="1"/>
</dbReference>
<evidence type="ECO:0000256" key="2">
    <source>
        <dbReference type="ARBA" id="ARBA00023008"/>
    </source>
</evidence>
<dbReference type="InterPro" id="IPR028096">
    <property type="entry name" value="EfeO_Cupredoxin"/>
</dbReference>
<dbReference type="InterPro" id="IPR028871">
    <property type="entry name" value="BlueCu_1_BS"/>
</dbReference>
<dbReference type="InterPro" id="IPR050845">
    <property type="entry name" value="Cu-binding_ET"/>
</dbReference>
<dbReference type="Proteomes" id="UP001355653">
    <property type="component" value="Unassembled WGS sequence"/>
</dbReference>
<evidence type="ECO:0000313" key="6">
    <source>
        <dbReference type="Proteomes" id="UP001355653"/>
    </source>
</evidence>
<dbReference type="EMBL" id="JAROBY010000041">
    <property type="protein sequence ID" value="MEB4796860.1"/>
    <property type="molecule type" value="Genomic_DNA"/>
</dbReference>
<dbReference type="RefSeq" id="WP_164819599.1">
    <property type="nucleotide sequence ID" value="NZ_JAROBY010000041.1"/>
</dbReference>
<evidence type="ECO:0000256" key="1">
    <source>
        <dbReference type="ARBA" id="ARBA00022723"/>
    </source>
</evidence>
<keyword evidence="3" id="KW-1133">Transmembrane helix</keyword>